<dbReference type="Proteomes" id="UP000274131">
    <property type="component" value="Unassembled WGS sequence"/>
</dbReference>
<evidence type="ECO:0000313" key="2">
    <source>
        <dbReference type="Proteomes" id="UP000274131"/>
    </source>
</evidence>
<dbReference type="AlphaFoldDB" id="A0A0N4UXN3"/>
<proteinExistence type="predicted"/>
<sequence length="93" mass="10723">MKENKCAIWYEMALIYILFEAFRALNGFYNYAGARQKHGPRQSFDGAPFVQVFKRIAQLSFNALARIIARELSGRAYSLPSRLKEQIMSDQTV</sequence>
<evidence type="ECO:0000313" key="3">
    <source>
        <dbReference type="WBParaSite" id="EVEC_0000230201-mRNA-1"/>
    </source>
</evidence>
<evidence type="ECO:0000313" key="1">
    <source>
        <dbReference type="EMBL" id="VDD86867.1"/>
    </source>
</evidence>
<dbReference type="EMBL" id="UXUI01007304">
    <property type="protein sequence ID" value="VDD86867.1"/>
    <property type="molecule type" value="Genomic_DNA"/>
</dbReference>
<protein>
    <submittedName>
        <fullName evidence="3">Transposase</fullName>
    </submittedName>
</protein>
<gene>
    <name evidence="1" type="ORF">EVEC_LOCUS2010</name>
</gene>
<name>A0A0N4UXN3_ENTVE</name>
<reference evidence="1 2" key="2">
    <citation type="submission" date="2018-10" db="EMBL/GenBank/DDBJ databases">
        <authorList>
            <consortium name="Pathogen Informatics"/>
        </authorList>
    </citation>
    <scope>NUCLEOTIDE SEQUENCE [LARGE SCALE GENOMIC DNA]</scope>
</reference>
<keyword evidence="2" id="KW-1185">Reference proteome</keyword>
<reference evidence="3" key="1">
    <citation type="submission" date="2017-02" db="UniProtKB">
        <authorList>
            <consortium name="WormBaseParasite"/>
        </authorList>
    </citation>
    <scope>IDENTIFICATION</scope>
</reference>
<accession>A0A0N4UXN3</accession>
<dbReference type="WBParaSite" id="EVEC_0000230201-mRNA-1">
    <property type="protein sequence ID" value="EVEC_0000230201-mRNA-1"/>
    <property type="gene ID" value="EVEC_0000230201"/>
</dbReference>
<organism evidence="3">
    <name type="scientific">Enterobius vermicularis</name>
    <name type="common">Human pinworm</name>
    <dbReference type="NCBI Taxonomy" id="51028"/>
    <lineage>
        <taxon>Eukaryota</taxon>
        <taxon>Metazoa</taxon>
        <taxon>Ecdysozoa</taxon>
        <taxon>Nematoda</taxon>
        <taxon>Chromadorea</taxon>
        <taxon>Rhabditida</taxon>
        <taxon>Spirurina</taxon>
        <taxon>Oxyuridomorpha</taxon>
        <taxon>Oxyuroidea</taxon>
        <taxon>Oxyuridae</taxon>
        <taxon>Enterobius</taxon>
    </lineage>
</organism>